<dbReference type="EMBL" id="QTSX02003058">
    <property type="protein sequence ID" value="KAJ9072073.1"/>
    <property type="molecule type" value="Genomic_DNA"/>
</dbReference>
<sequence length="114" mass="12852">MDFNQYSVEVICSEPTTPPPSDTPSPPSLVSLLEGYKDVFSKTLEQLPPPREIQHVVQLQGLLLKARLLYYLTPKEDKTLHQHLVDALNKGFIRPSLVTGLFGQVGKRRKHGNF</sequence>
<name>A0ACC2TBX1_9FUNG</name>
<evidence type="ECO:0000313" key="1">
    <source>
        <dbReference type="EMBL" id="KAJ9072073.1"/>
    </source>
</evidence>
<protein>
    <submittedName>
        <fullName evidence="1">Uncharacterized protein</fullName>
    </submittedName>
</protein>
<gene>
    <name evidence="1" type="ORF">DSO57_1030948</name>
</gene>
<reference evidence="1" key="1">
    <citation type="submission" date="2022-04" db="EMBL/GenBank/DDBJ databases">
        <title>Genome of the entomopathogenic fungus Entomophthora muscae.</title>
        <authorList>
            <person name="Elya C."/>
            <person name="Lovett B.R."/>
            <person name="Lee E."/>
            <person name="Macias A.M."/>
            <person name="Hajek A.E."/>
            <person name="De Bivort B.L."/>
            <person name="Kasson M.T."/>
            <person name="De Fine Licht H.H."/>
            <person name="Stajich J.E."/>
        </authorList>
    </citation>
    <scope>NUCLEOTIDE SEQUENCE</scope>
    <source>
        <strain evidence="1">Berkeley</strain>
    </source>
</reference>
<dbReference type="Proteomes" id="UP001165960">
    <property type="component" value="Unassembled WGS sequence"/>
</dbReference>
<evidence type="ECO:0000313" key="2">
    <source>
        <dbReference type="Proteomes" id="UP001165960"/>
    </source>
</evidence>
<keyword evidence="2" id="KW-1185">Reference proteome</keyword>
<organism evidence="1 2">
    <name type="scientific">Entomophthora muscae</name>
    <dbReference type="NCBI Taxonomy" id="34485"/>
    <lineage>
        <taxon>Eukaryota</taxon>
        <taxon>Fungi</taxon>
        <taxon>Fungi incertae sedis</taxon>
        <taxon>Zoopagomycota</taxon>
        <taxon>Entomophthoromycotina</taxon>
        <taxon>Entomophthoromycetes</taxon>
        <taxon>Entomophthorales</taxon>
        <taxon>Entomophthoraceae</taxon>
        <taxon>Entomophthora</taxon>
    </lineage>
</organism>
<accession>A0ACC2TBX1</accession>
<proteinExistence type="predicted"/>
<comment type="caution">
    <text evidence="1">The sequence shown here is derived from an EMBL/GenBank/DDBJ whole genome shotgun (WGS) entry which is preliminary data.</text>
</comment>